<evidence type="ECO:0000256" key="5">
    <source>
        <dbReference type="ARBA" id="ARBA00023136"/>
    </source>
</evidence>
<protein>
    <recommendedName>
        <fullName evidence="9">FUN14 family protein</fullName>
    </recommendedName>
</protein>
<evidence type="ECO:0000313" key="8">
    <source>
        <dbReference type="Proteomes" id="UP000483286"/>
    </source>
</evidence>
<gene>
    <name evidence="7" type="ORF">GO986_07165</name>
</gene>
<dbReference type="Pfam" id="PF04930">
    <property type="entry name" value="FUN14"/>
    <property type="match status" value="1"/>
</dbReference>
<dbReference type="GO" id="GO:0016020">
    <property type="term" value="C:membrane"/>
    <property type="evidence" value="ECO:0007669"/>
    <property type="project" value="UniProtKB-SubCell"/>
</dbReference>
<dbReference type="InterPro" id="IPR007014">
    <property type="entry name" value="FUN14"/>
</dbReference>
<feature type="transmembrane region" description="Helical" evidence="6">
    <location>
        <begin position="34"/>
        <end position="52"/>
    </location>
</feature>
<dbReference type="Proteomes" id="UP000483286">
    <property type="component" value="Unassembled WGS sequence"/>
</dbReference>
<accession>A0A7C9M7W1</accession>
<feature type="transmembrane region" description="Helical" evidence="6">
    <location>
        <begin position="59"/>
        <end position="84"/>
    </location>
</feature>
<comment type="similarity">
    <text evidence="2">Belongs to the FUN14 family.</text>
</comment>
<dbReference type="EMBL" id="WQLB01000007">
    <property type="protein sequence ID" value="MVN86543.1"/>
    <property type="molecule type" value="Genomic_DNA"/>
</dbReference>
<dbReference type="PANTHER" id="PTHR21346:SF10">
    <property type="entry name" value="TRANSMEMBRANE PROTEIN"/>
    <property type="match status" value="1"/>
</dbReference>
<reference evidence="7 8" key="1">
    <citation type="submission" date="2019-12" db="EMBL/GenBank/DDBJ databases">
        <title>Deinococcus sp. HMF7620 Genome sequencing and assembly.</title>
        <authorList>
            <person name="Kang H."/>
            <person name="Kim H."/>
            <person name="Joh K."/>
        </authorList>
    </citation>
    <scope>NUCLEOTIDE SEQUENCE [LARGE SCALE GENOMIC DNA]</scope>
    <source>
        <strain evidence="7 8">HMF7620</strain>
    </source>
</reference>
<evidence type="ECO:0000256" key="2">
    <source>
        <dbReference type="ARBA" id="ARBA00009160"/>
    </source>
</evidence>
<comment type="caution">
    <text evidence="7">The sequence shown here is derived from an EMBL/GenBank/DDBJ whole genome shotgun (WGS) entry which is preliminary data.</text>
</comment>
<name>A0A7C9M7W1_9DEIO</name>
<comment type="subcellular location">
    <subcellularLocation>
        <location evidence="1">Membrane</location>
    </subcellularLocation>
</comment>
<keyword evidence="4 6" id="KW-1133">Transmembrane helix</keyword>
<evidence type="ECO:0000256" key="4">
    <source>
        <dbReference type="ARBA" id="ARBA00022989"/>
    </source>
</evidence>
<evidence type="ECO:0000256" key="3">
    <source>
        <dbReference type="ARBA" id="ARBA00022692"/>
    </source>
</evidence>
<evidence type="ECO:0000256" key="6">
    <source>
        <dbReference type="SAM" id="Phobius"/>
    </source>
</evidence>
<sequence length="131" mass="14002">MLYHAPTLSLTRTVQTLVAAPPPEATLADALRPLLPDLSVGALLGFATGVALRHIGRAALIVLGTLVLVLQLLAYFDLISVNWLRVQALTEPWLRQGQEQGGAWLMRVLTANLPFAGAFTGGLLLGLRARV</sequence>
<evidence type="ECO:0008006" key="9">
    <source>
        <dbReference type="Google" id="ProtNLM"/>
    </source>
</evidence>
<keyword evidence="3 6" id="KW-0812">Transmembrane</keyword>
<evidence type="ECO:0000256" key="1">
    <source>
        <dbReference type="ARBA" id="ARBA00004370"/>
    </source>
</evidence>
<keyword evidence="5 6" id="KW-0472">Membrane</keyword>
<proteinExistence type="inferred from homology"/>
<keyword evidence="8" id="KW-1185">Reference proteome</keyword>
<organism evidence="7 8">
    <name type="scientific">Deinococcus arboris</name>
    <dbReference type="NCBI Taxonomy" id="2682977"/>
    <lineage>
        <taxon>Bacteria</taxon>
        <taxon>Thermotogati</taxon>
        <taxon>Deinococcota</taxon>
        <taxon>Deinococci</taxon>
        <taxon>Deinococcales</taxon>
        <taxon>Deinococcaceae</taxon>
        <taxon>Deinococcus</taxon>
    </lineage>
</organism>
<dbReference type="PANTHER" id="PTHR21346">
    <property type="entry name" value="FUN14 DOMAIN CONTAINING"/>
    <property type="match status" value="1"/>
</dbReference>
<dbReference type="AlphaFoldDB" id="A0A7C9M7W1"/>
<feature type="transmembrane region" description="Helical" evidence="6">
    <location>
        <begin position="104"/>
        <end position="127"/>
    </location>
</feature>
<evidence type="ECO:0000313" key="7">
    <source>
        <dbReference type="EMBL" id="MVN86543.1"/>
    </source>
</evidence>